<comment type="caution">
    <text evidence="2">The sequence shown here is derived from an EMBL/GenBank/DDBJ whole genome shotgun (WGS) entry which is preliminary data.</text>
</comment>
<evidence type="ECO:0000313" key="3">
    <source>
        <dbReference type="Proteomes" id="UP000886860"/>
    </source>
</evidence>
<dbReference type="InterPro" id="IPR042573">
    <property type="entry name" value="GNAT_acetyltra_N"/>
</dbReference>
<proteinExistence type="predicted"/>
<reference evidence="2" key="2">
    <citation type="journal article" date="2021" name="PeerJ">
        <title>Extensive microbial diversity within the chicken gut microbiome revealed by metagenomics and culture.</title>
        <authorList>
            <person name="Gilroy R."/>
            <person name="Ravi A."/>
            <person name="Getino M."/>
            <person name="Pursley I."/>
            <person name="Horton D.L."/>
            <person name="Alikhan N.F."/>
            <person name="Baker D."/>
            <person name="Gharbi K."/>
            <person name="Hall N."/>
            <person name="Watson M."/>
            <person name="Adriaenssens E.M."/>
            <person name="Foster-Nyarko E."/>
            <person name="Jarju S."/>
            <person name="Secka A."/>
            <person name="Antonio M."/>
            <person name="Oren A."/>
            <person name="Chaudhuri R.R."/>
            <person name="La Ragione R."/>
            <person name="Hildebrand F."/>
            <person name="Pallen M.J."/>
        </authorList>
    </citation>
    <scope>NUCLEOTIDE SEQUENCE</scope>
    <source>
        <strain evidence="2">CHK123-3438</strain>
    </source>
</reference>
<sequence length="266" mass="29027">MIQKACPPMAAAPLFDGCHDTIVWSCLDGTMGEIFVDTEASPGTYSGTFPVPEAHPVSAMAVLGDFVFLAGAPSLPLLEKIHGEKHPFQILIPQSDSWNLPIVRIFKESAKPITRYATKKDPKAFSAEKLLAIRESLPAGCTLHPIDENIYHQCQAEGWSRDLVSQFPDWDTYRRLGLGIVVLADGKPVSGASSYSRYKDGIEIEIDTTESFRRKGLASACGAALILECLNQGLYPSWDAHTLQSLSLAQKLGYQPAGPYPAYEIT</sequence>
<name>A0A9D1GJG0_9FIRM</name>
<reference evidence="2" key="1">
    <citation type="submission" date="2020-10" db="EMBL/GenBank/DDBJ databases">
        <authorList>
            <person name="Gilroy R."/>
        </authorList>
    </citation>
    <scope>NUCLEOTIDE SEQUENCE</scope>
    <source>
        <strain evidence="2">CHK123-3438</strain>
    </source>
</reference>
<dbReference type="InterPro" id="IPR027365">
    <property type="entry name" value="GNAT_acetyltra_YdfB-like"/>
</dbReference>
<dbReference type="Gene3D" id="3.40.630.110">
    <property type="entry name" value="GNAT acetyltransferase-like"/>
    <property type="match status" value="1"/>
</dbReference>
<dbReference type="GO" id="GO:0016747">
    <property type="term" value="F:acyltransferase activity, transferring groups other than amino-acyl groups"/>
    <property type="evidence" value="ECO:0007669"/>
    <property type="project" value="InterPro"/>
</dbReference>
<feature type="domain" description="N-acetyltransferase" evidence="1">
    <location>
        <begin position="131"/>
        <end position="266"/>
    </location>
</feature>
<dbReference type="Pfam" id="PF12746">
    <property type="entry name" value="GNAT_acetyltran"/>
    <property type="match status" value="1"/>
</dbReference>
<protein>
    <submittedName>
        <fullName evidence="2">GNAT family N-acetyltransferase</fullName>
    </submittedName>
</protein>
<dbReference type="Gene3D" id="3.40.630.30">
    <property type="match status" value="1"/>
</dbReference>
<organism evidence="2 3">
    <name type="scientific">Candidatus Caccovicinus merdipullorum</name>
    <dbReference type="NCBI Taxonomy" id="2840724"/>
    <lineage>
        <taxon>Bacteria</taxon>
        <taxon>Bacillati</taxon>
        <taxon>Bacillota</taxon>
        <taxon>Clostridia</taxon>
        <taxon>Eubacteriales</taxon>
        <taxon>Candidatus Caccovicinus</taxon>
    </lineage>
</organism>
<evidence type="ECO:0000259" key="1">
    <source>
        <dbReference type="PROSITE" id="PS51186"/>
    </source>
</evidence>
<gene>
    <name evidence="2" type="ORF">IAB60_04050</name>
</gene>
<dbReference type="PANTHER" id="PTHR31143:SF2">
    <property type="entry name" value="FR47-LIKE DOMAIN-CONTAINING PROTEIN-RELATED"/>
    <property type="match status" value="1"/>
</dbReference>
<dbReference type="InterPro" id="IPR016181">
    <property type="entry name" value="Acyl_CoA_acyltransferase"/>
</dbReference>
<dbReference type="PANTHER" id="PTHR31143">
    <property type="match status" value="1"/>
</dbReference>
<evidence type="ECO:0000313" key="2">
    <source>
        <dbReference type="EMBL" id="HIT41269.1"/>
    </source>
</evidence>
<accession>A0A9D1GJG0</accession>
<dbReference type="EMBL" id="DVKS01000068">
    <property type="protein sequence ID" value="HIT41269.1"/>
    <property type="molecule type" value="Genomic_DNA"/>
</dbReference>
<dbReference type="AlphaFoldDB" id="A0A9D1GJG0"/>
<dbReference type="SUPFAM" id="SSF55729">
    <property type="entry name" value="Acyl-CoA N-acyltransferases (Nat)"/>
    <property type="match status" value="1"/>
</dbReference>
<dbReference type="PROSITE" id="PS51186">
    <property type="entry name" value="GNAT"/>
    <property type="match status" value="1"/>
</dbReference>
<dbReference type="Proteomes" id="UP000886860">
    <property type="component" value="Unassembled WGS sequence"/>
</dbReference>
<dbReference type="InterPro" id="IPR000182">
    <property type="entry name" value="GNAT_dom"/>
</dbReference>